<evidence type="ECO:0000259" key="2">
    <source>
        <dbReference type="SMART" id="SM00900"/>
    </source>
</evidence>
<dbReference type="SUPFAM" id="SSF55469">
    <property type="entry name" value="FMN-dependent nitroreductase-like"/>
    <property type="match status" value="1"/>
</dbReference>
<reference evidence="3 4" key="1">
    <citation type="submission" date="2018-08" db="EMBL/GenBank/DDBJ databases">
        <title>A genome reference for cultivated species of the human gut microbiota.</title>
        <authorList>
            <person name="Zou Y."/>
            <person name="Xue W."/>
            <person name="Luo G."/>
        </authorList>
    </citation>
    <scope>NUCLEOTIDE SEQUENCE [LARGE SCALE GENOMIC DNA]</scope>
    <source>
        <strain evidence="3 4">OM05-15BH</strain>
    </source>
</reference>
<evidence type="ECO:0000256" key="1">
    <source>
        <dbReference type="SAM" id="Phobius"/>
    </source>
</evidence>
<name>A0A3E5B189_9BACE</name>
<dbReference type="PANTHER" id="PTHR23026">
    <property type="entry name" value="NADPH NITROREDUCTASE"/>
    <property type="match status" value="1"/>
</dbReference>
<dbReference type="Proteomes" id="UP000260983">
    <property type="component" value="Unassembled WGS sequence"/>
</dbReference>
<dbReference type="InterPro" id="IPR007329">
    <property type="entry name" value="FMN-bd"/>
</dbReference>
<dbReference type="PANTHER" id="PTHR23026:SF123">
    <property type="entry name" value="NAD(P)H NITROREDUCTASE RV3131-RELATED"/>
    <property type="match status" value="1"/>
</dbReference>
<dbReference type="RefSeq" id="WP_009131829.1">
    <property type="nucleotide sequence ID" value="NZ_CABKRN010000005.1"/>
</dbReference>
<dbReference type="GO" id="GO:0016491">
    <property type="term" value="F:oxidoreductase activity"/>
    <property type="evidence" value="ECO:0007669"/>
    <property type="project" value="InterPro"/>
</dbReference>
<accession>A0A3E5B189</accession>
<dbReference type="GO" id="GO:0016020">
    <property type="term" value="C:membrane"/>
    <property type="evidence" value="ECO:0007669"/>
    <property type="project" value="InterPro"/>
</dbReference>
<dbReference type="InterPro" id="IPR029479">
    <property type="entry name" value="Nitroreductase"/>
</dbReference>
<protein>
    <submittedName>
        <fullName evidence="3">FMN-binding protein</fullName>
    </submittedName>
</protein>
<proteinExistence type="predicted"/>
<feature type="transmembrane region" description="Helical" evidence="1">
    <location>
        <begin position="200"/>
        <end position="218"/>
    </location>
</feature>
<organism evidence="3 4">
    <name type="scientific">Bacteroides oleiciplenus</name>
    <dbReference type="NCBI Taxonomy" id="626931"/>
    <lineage>
        <taxon>Bacteria</taxon>
        <taxon>Pseudomonadati</taxon>
        <taxon>Bacteroidota</taxon>
        <taxon>Bacteroidia</taxon>
        <taxon>Bacteroidales</taxon>
        <taxon>Bacteroidaceae</taxon>
        <taxon>Bacteroides</taxon>
    </lineage>
</organism>
<gene>
    <name evidence="3" type="ORF">DXB65_20820</name>
</gene>
<feature type="transmembrane region" description="Helical" evidence="1">
    <location>
        <begin position="168"/>
        <end position="188"/>
    </location>
</feature>
<dbReference type="Gene3D" id="3.40.109.10">
    <property type="entry name" value="NADH Oxidase"/>
    <property type="match status" value="1"/>
</dbReference>
<dbReference type="Pfam" id="PF04205">
    <property type="entry name" value="FMN_bind"/>
    <property type="match status" value="1"/>
</dbReference>
<dbReference type="SMART" id="SM00900">
    <property type="entry name" value="FMN_bind"/>
    <property type="match status" value="1"/>
</dbReference>
<keyword evidence="1" id="KW-0812">Transmembrane</keyword>
<keyword evidence="1" id="KW-1133">Transmembrane helix</keyword>
<evidence type="ECO:0000313" key="3">
    <source>
        <dbReference type="EMBL" id="RGN31357.1"/>
    </source>
</evidence>
<dbReference type="EMBL" id="QSUL01000019">
    <property type="protein sequence ID" value="RGN31357.1"/>
    <property type="molecule type" value="Genomic_DNA"/>
</dbReference>
<dbReference type="Pfam" id="PF00881">
    <property type="entry name" value="Nitroreductase"/>
    <property type="match status" value="2"/>
</dbReference>
<comment type="caution">
    <text evidence="3">The sequence shown here is derived from an EMBL/GenBank/DDBJ whole genome shotgun (WGS) entry which is preliminary data.</text>
</comment>
<dbReference type="InterPro" id="IPR000415">
    <property type="entry name" value="Nitroreductase-like"/>
</dbReference>
<feature type="domain" description="FMN-binding" evidence="2">
    <location>
        <begin position="72"/>
        <end position="152"/>
    </location>
</feature>
<dbReference type="AlphaFoldDB" id="A0A3E5B189"/>
<evidence type="ECO:0000313" key="4">
    <source>
        <dbReference type="Proteomes" id="UP000260983"/>
    </source>
</evidence>
<dbReference type="GO" id="GO:0010181">
    <property type="term" value="F:FMN binding"/>
    <property type="evidence" value="ECO:0007669"/>
    <property type="project" value="InterPro"/>
</dbReference>
<dbReference type="InterPro" id="IPR050627">
    <property type="entry name" value="Nitroreductase/BluB"/>
</dbReference>
<keyword evidence="1" id="KW-0472">Membrane</keyword>
<dbReference type="CDD" id="cd02150">
    <property type="entry name" value="nitroreductase"/>
    <property type="match status" value="1"/>
</dbReference>
<sequence length="414" mass="45827">MKASKAQSIISLITCFFLILAVTICKENKFRNILSENENTTEKQGGNTGILRQADDGVQIISTRQIAGDINGYGGSVPLEIYMKDNRIIKVVALENSETPSYFAKVRNSNLLQQWDNLSPEEALNKEVDGISGATESAAAIIQSVQKAMEYAEAHSLEETDASFSFDWILFLGLLAGIAVCTLAITYFSKQQPRAQTMQYVLNFFNLALVIVVTALSIQPKNNQVINKEEPIMTQDNKSTVLESIHARTSIRSYLPKEVEEEKVEQLLRAAMAAPTATNKQPWAFIVIKEKEVLNELGSTLPYAKMAKEAPLAIVVCGDLTKAISGAGSDYWVQDASAATENLLLAAQGLGLGAVWTGVYPIKERVKEVQKILHLPEYIIPLNVVPVGYPAENPLPKDKWKPENVHYNRWKEIR</sequence>